<dbReference type="EC" id="4.2.1.96" evidence="3"/>
<dbReference type="AlphaFoldDB" id="A0A512PAS0"/>
<dbReference type="SUPFAM" id="SSF55248">
    <property type="entry name" value="PCD-like"/>
    <property type="match status" value="1"/>
</dbReference>
<dbReference type="PANTHER" id="PTHR35908">
    <property type="entry name" value="HYPOTHETICAL FUSION PROTEIN"/>
    <property type="match status" value="1"/>
</dbReference>
<evidence type="ECO:0000256" key="5">
    <source>
        <dbReference type="ARBA" id="ARBA00023239"/>
    </source>
</evidence>
<dbReference type="EMBL" id="BKAL01000003">
    <property type="protein sequence ID" value="GEP68295.1"/>
    <property type="molecule type" value="Genomic_DNA"/>
</dbReference>
<evidence type="ECO:0000313" key="7">
    <source>
        <dbReference type="EMBL" id="GEP68295.1"/>
    </source>
</evidence>
<dbReference type="InterPro" id="IPR001533">
    <property type="entry name" value="Pterin_deHydtase"/>
</dbReference>
<dbReference type="InterPro" id="IPR029068">
    <property type="entry name" value="Glyas_Bleomycin-R_OHBP_Dase"/>
</dbReference>
<dbReference type="Proteomes" id="UP000321798">
    <property type="component" value="Unassembled WGS sequence"/>
</dbReference>
<dbReference type="InterPro" id="IPR041581">
    <property type="entry name" value="Glyoxalase_6"/>
</dbReference>
<proteinExistence type="inferred from homology"/>
<accession>A0A512PAS0</accession>
<comment type="catalytic activity">
    <reaction evidence="1">
        <text>(4aS,6R)-4a-hydroxy-L-erythro-5,6,7,8-tetrahydrobiopterin = (6R)-L-erythro-6,7-dihydrobiopterin + H2O</text>
        <dbReference type="Rhea" id="RHEA:11920"/>
        <dbReference type="ChEBI" id="CHEBI:15377"/>
        <dbReference type="ChEBI" id="CHEBI:15642"/>
        <dbReference type="ChEBI" id="CHEBI:43120"/>
        <dbReference type="EC" id="4.2.1.96"/>
    </reaction>
</comment>
<reference evidence="7 8" key="1">
    <citation type="submission" date="2019-07" db="EMBL/GenBank/DDBJ databases">
        <title>Whole genome shotgun sequence of Cellulomonas soli NBRC 109434.</title>
        <authorList>
            <person name="Hosoyama A."/>
            <person name="Uohara A."/>
            <person name="Ohji S."/>
            <person name="Ichikawa N."/>
        </authorList>
    </citation>
    <scope>NUCLEOTIDE SEQUENCE [LARGE SCALE GENOMIC DNA]</scope>
    <source>
        <strain evidence="7 8">NBRC 109434</strain>
    </source>
</reference>
<sequence>MARMPDRITPKQFHEADGVDDWRVIGEGACTVFRTGTLAVGAQLAEAISALPALDAHHPDLDLRHDGVTVRLITVGPDGPGLSTRDLALAREISAVARTLEIPADPSGVQTVQVAVDALDIPAVLPFWRAVLGYDVRGGTDLLDPRGRGAPFWFQQMDAPRPQRNRIHIDVYVPHDQAQARIAAALAAGGRLVTEEWAPEWWTLSDPEGNEVDIATTHTRG</sequence>
<name>A0A512PAS0_9CELL</name>
<evidence type="ECO:0000256" key="4">
    <source>
        <dbReference type="ARBA" id="ARBA00021735"/>
    </source>
</evidence>
<protein>
    <recommendedName>
        <fullName evidence="4">Putative pterin-4-alpha-carbinolamine dehydratase</fullName>
        <ecNumber evidence="3">4.2.1.96</ecNumber>
    </recommendedName>
</protein>
<evidence type="ECO:0000256" key="2">
    <source>
        <dbReference type="ARBA" id="ARBA00006472"/>
    </source>
</evidence>
<dbReference type="InterPro" id="IPR036428">
    <property type="entry name" value="PCD_sf"/>
</dbReference>
<dbReference type="GO" id="GO:0006729">
    <property type="term" value="P:tetrahydrobiopterin biosynthetic process"/>
    <property type="evidence" value="ECO:0007669"/>
    <property type="project" value="InterPro"/>
</dbReference>
<keyword evidence="8" id="KW-1185">Reference proteome</keyword>
<dbReference type="SUPFAM" id="SSF54593">
    <property type="entry name" value="Glyoxalase/Bleomycin resistance protein/Dihydroxybiphenyl dioxygenase"/>
    <property type="match status" value="1"/>
</dbReference>
<evidence type="ECO:0000313" key="8">
    <source>
        <dbReference type="Proteomes" id="UP000321798"/>
    </source>
</evidence>
<dbReference type="Gene3D" id="3.30.1360.20">
    <property type="entry name" value="Transcriptional coactivator/pterin dehydratase"/>
    <property type="match status" value="1"/>
</dbReference>
<dbReference type="Gene3D" id="3.10.180.10">
    <property type="entry name" value="2,3-Dihydroxybiphenyl 1,2-Dioxygenase, domain 1"/>
    <property type="match status" value="1"/>
</dbReference>
<comment type="similarity">
    <text evidence="2">Belongs to the pterin-4-alpha-carbinolamine dehydratase family.</text>
</comment>
<evidence type="ECO:0000259" key="6">
    <source>
        <dbReference type="Pfam" id="PF18029"/>
    </source>
</evidence>
<organism evidence="7 8">
    <name type="scientific">Cellulomonas soli</name>
    <dbReference type="NCBI Taxonomy" id="931535"/>
    <lineage>
        <taxon>Bacteria</taxon>
        <taxon>Bacillati</taxon>
        <taxon>Actinomycetota</taxon>
        <taxon>Actinomycetes</taxon>
        <taxon>Micrococcales</taxon>
        <taxon>Cellulomonadaceae</taxon>
        <taxon>Cellulomonas</taxon>
    </lineage>
</organism>
<dbReference type="GO" id="GO:0008124">
    <property type="term" value="F:4-alpha-hydroxytetrahydrobiopterin dehydratase activity"/>
    <property type="evidence" value="ECO:0007669"/>
    <property type="project" value="UniProtKB-EC"/>
</dbReference>
<dbReference type="Pfam" id="PF01329">
    <property type="entry name" value="Pterin_4a"/>
    <property type="match status" value="1"/>
</dbReference>
<evidence type="ECO:0000256" key="1">
    <source>
        <dbReference type="ARBA" id="ARBA00001554"/>
    </source>
</evidence>
<dbReference type="PANTHER" id="PTHR35908:SF1">
    <property type="entry name" value="CONSERVED PROTEIN"/>
    <property type="match status" value="1"/>
</dbReference>
<dbReference type="Pfam" id="PF18029">
    <property type="entry name" value="Glyoxalase_6"/>
    <property type="match status" value="1"/>
</dbReference>
<keyword evidence="5" id="KW-0456">Lyase</keyword>
<feature type="domain" description="Glyoxalase-like" evidence="6">
    <location>
        <begin position="113"/>
        <end position="214"/>
    </location>
</feature>
<comment type="caution">
    <text evidence="7">The sequence shown here is derived from an EMBL/GenBank/DDBJ whole genome shotgun (WGS) entry which is preliminary data.</text>
</comment>
<gene>
    <name evidence="7" type="ORF">CSO01_10100</name>
</gene>
<evidence type="ECO:0000256" key="3">
    <source>
        <dbReference type="ARBA" id="ARBA00013252"/>
    </source>
</evidence>